<name>Q4SQF0_TETNG</name>
<protein>
    <submittedName>
        <fullName evidence="2">(spotted green pufferfish) hypothetical protein</fullName>
    </submittedName>
</protein>
<dbReference type="EMBL" id="CAAE01014533">
    <property type="protein sequence ID" value="CAF97132.1"/>
    <property type="molecule type" value="Genomic_DNA"/>
</dbReference>
<feature type="compositionally biased region" description="Pro residues" evidence="1">
    <location>
        <begin position="196"/>
        <end position="205"/>
    </location>
</feature>
<organism evidence="2">
    <name type="scientific">Tetraodon nigroviridis</name>
    <name type="common">Spotted green pufferfish</name>
    <name type="synonym">Chelonodon nigroviridis</name>
    <dbReference type="NCBI Taxonomy" id="99883"/>
    <lineage>
        <taxon>Eukaryota</taxon>
        <taxon>Metazoa</taxon>
        <taxon>Chordata</taxon>
        <taxon>Craniata</taxon>
        <taxon>Vertebrata</taxon>
        <taxon>Euteleostomi</taxon>
        <taxon>Actinopterygii</taxon>
        <taxon>Neopterygii</taxon>
        <taxon>Teleostei</taxon>
        <taxon>Neoteleostei</taxon>
        <taxon>Acanthomorphata</taxon>
        <taxon>Eupercaria</taxon>
        <taxon>Tetraodontiformes</taxon>
        <taxon>Tetradontoidea</taxon>
        <taxon>Tetraodontidae</taxon>
        <taxon>Tetraodon</taxon>
    </lineage>
</organism>
<evidence type="ECO:0000313" key="2">
    <source>
        <dbReference type="EMBL" id="CAF97132.1"/>
    </source>
</evidence>
<gene>
    <name evidence="2" type="ORF">GSTENG00014400001</name>
</gene>
<evidence type="ECO:0000256" key="1">
    <source>
        <dbReference type="SAM" id="MobiDB-lite"/>
    </source>
</evidence>
<feature type="region of interest" description="Disordered" evidence="1">
    <location>
        <begin position="599"/>
        <end position="619"/>
    </location>
</feature>
<feature type="non-terminal residue" evidence="2">
    <location>
        <position position="1"/>
    </location>
</feature>
<comment type="caution">
    <text evidence="2">The sequence shown here is derived from an EMBL/GenBank/DDBJ whole genome shotgun (WGS) entry which is preliminary data.</text>
</comment>
<reference evidence="2" key="2">
    <citation type="submission" date="2004-02" db="EMBL/GenBank/DDBJ databases">
        <authorList>
            <consortium name="Genoscope"/>
            <consortium name="Whitehead Institute Centre for Genome Research"/>
        </authorList>
    </citation>
    <scope>NUCLEOTIDE SEQUENCE</scope>
</reference>
<feature type="region of interest" description="Disordered" evidence="1">
    <location>
        <begin position="1"/>
        <end position="35"/>
    </location>
</feature>
<feature type="compositionally biased region" description="Low complexity" evidence="1">
    <location>
        <begin position="410"/>
        <end position="423"/>
    </location>
</feature>
<feature type="region of interest" description="Disordered" evidence="1">
    <location>
        <begin position="188"/>
        <end position="282"/>
    </location>
</feature>
<feature type="compositionally biased region" description="Polar residues" evidence="1">
    <location>
        <begin position="446"/>
        <end position="458"/>
    </location>
</feature>
<dbReference type="OrthoDB" id="25179at2759"/>
<feature type="compositionally biased region" description="Polar residues" evidence="1">
    <location>
        <begin position="230"/>
        <end position="240"/>
    </location>
</feature>
<feature type="compositionally biased region" description="Basic residues" evidence="1">
    <location>
        <begin position="20"/>
        <end position="32"/>
    </location>
</feature>
<feature type="compositionally biased region" description="Basic and acidic residues" evidence="1">
    <location>
        <begin position="220"/>
        <end position="229"/>
    </location>
</feature>
<feature type="region of interest" description="Disordered" evidence="1">
    <location>
        <begin position="407"/>
        <end position="489"/>
    </location>
</feature>
<feature type="non-terminal residue" evidence="2">
    <location>
        <position position="619"/>
    </location>
</feature>
<proteinExistence type="predicted"/>
<feature type="compositionally biased region" description="Polar residues" evidence="1">
    <location>
        <begin position="1"/>
        <end position="11"/>
    </location>
</feature>
<accession>Q4SQF0</accession>
<feature type="compositionally biased region" description="Polar residues" evidence="1">
    <location>
        <begin position="358"/>
        <end position="372"/>
    </location>
</feature>
<sequence length="619" mass="68994">DSQRSHLSSFTMKLKDKFHSPKIKRTPSKKGKQLQPEPIIKDTEKLANKVCVCVFVCVCVCVRVCEYQNIFVRLEEQEKEVVSALRYFKTIVDKMVVEKKVLEMLPGSASKVLEAILPLVQVEARIQHSSALSSCHNRVYQSLANLIRWADQVMLDGIDLEDKENVASVTSVIKAVLDGVKELVKLTIEKQEQPSPTTPSKPAPPASALAESNLSVEVPSIDREQEVSKKTSSPVETASDTPDEDVAPPKPPLPEAKMAELSPPPALPPKKRQSAPSPTRVAVVAPMSRGSSLPCSVHRQCTETQIFIKNLHNLPQQQDYEQEFLQRRFSGGSQSYGGDSPRLSPCSSMGKLSKSDEQLSSIDQDSGQCSRNTSCETLDNTECYDPDYDFLHQDLSVGENLPPIPVGGCLSPLPESHSESSSPVPGQHPFHPRFIAPHQQPEYWTPQPNHTNPLQSARISAPPALPQKKRRSTQTSPFPDAGSRVPYERYPSQYDNLSEEERNPTPPFPLLTPISPMPHTNGGVFVAQYMASESTDVPARPPPLPEKKSKHILQYMQFMEDYSEPQPSVFYQMPQSESIYEQRNKRFQEVYGFNDSFSSTDSVHEVLQPPALPPKQRQL</sequence>
<dbReference type="AlphaFoldDB" id="Q4SQF0"/>
<dbReference type="KEGG" id="tng:GSTEN00014400G001"/>
<feature type="region of interest" description="Disordered" evidence="1">
    <location>
        <begin position="330"/>
        <end position="372"/>
    </location>
</feature>
<reference evidence="2" key="1">
    <citation type="journal article" date="2004" name="Nature">
        <title>Genome duplication in the teleost fish Tetraodon nigroviridis reveals the early vertebrate proto-karyotype.</title>
        <authorList>
            <person name="Jaillon O."/>
            <person name="Aury J.-M."/>
            <person name="Brunet F."/>
            <person name="Petit J.-L."/>
            <person name="Stange-Thomann N."/>
            <person name="Mauceli E."/>
            <person name="Bouneau L."/>
            <person name="Fischer C."/>
            <person name="Ozouf-Costaz C."/>
            <person name="Bernot A."/>
            <person name="Nicaud S."/>
            <person name="Jaffe D."/>
            <person name="Fisher S."/>
            <person name="Lutfalla G."/>
            <person name="Dossat C."/>
            <person name="Segurens B."/>
            <person name="Dasilva C."/>
            <person name="Salanoubat M."/>
            <person name="Levy M."/>
            <person name="Boudet N."/>
            <person name="Castellano S."/>
            <person name="Anthouard V."/>
            <person name="Jubin C."/>
            <person name="Castelli V."/>
            <person name="Katinka M."/>
            <person name="Vacherie B."/>
            <person name="Biemont C."/>
            <person name="Skalli Z."/>
            <person name="Cattolico L."/>
            <person name="Poulain J."/>
            <person name="De Berardinis V."/>
            <person name="Cruaud C."/>
            <person name="Duprat S."/>
            <person name="Brottier P."/>
            <person name="Coutanceau J.-P."/>
            <person name="Gouzy J."/>
            <person name="Parra G."/>
            <person name="Lardier G."/>
            <person name="Chapple C."/>
            <person name="McKernan K.J."/>
            <person name="McEwan P."/>
            <person name="Bosak S."/>
            <person name="Kellis M."/>
            <person name="Volff J.-N."/>
            <person name="Guigo R."/>
            <person name="Zody M.C."/>
            <person name="Mesirov J."/>
            <person name="Lindblad-Toh K."/>
            <person name="Birren B."/>
            <person name="Nusbaum C."/>
            <person name="Kahn D."/>
            <person name="Robinson-Rechavi M."/>
            <person name="Laudet V."/>
            <person name="Schachter V."/>
            <person name="Quetier F."/>
            <person name="Saurin W."/>
            <person name="Scarpelli C."/>
            <person name="Wincker P."/>
            <person name="Lander E.S."/>
            <person name="Weissenbach J."/>
            <person name="Roest Crollius H."/>
        </authorList>
    </citation>
    <scope>NUCLEOTIDE SEQUENCE [LARGE SCALE GENOMIC DNA]</scope>
</reference>